<feature type="transmembrane region" description="Helical" evidence="1">
    <location>
        <begin position="26"/>
        <end position="44"/>
    </location>
</feature>
<evidence type="ECO:0000256" key="1">
    <source>
        <dbReference type="SAM" id="Phobius"/>
    </source>
</evidence>
<dbReference type="AlphaFoldDB" id="A0A6J7M3H6"/>
<organism evidence="2">
    <name type="scientific">freshwater metagenome</name>
    <dbReference type="NCBI Taxonomy" id="449393"/>
    <lineage>
        <taxon>unclassified sequences</taxon>
        <taxon>metagenomes</taxon>
        <taxon>ecological metagenomes</taxon>
    </lineage>
</organism>
<protein>
    <submittedName>
        <fullName evidence="2">Unannotated protein</fullName>
    </submittedName>
</protein>
<name>A0A6J7M3H6_9ZZZZ</name>
<keyword evidence="1" id="KW-0472">Membrane</keyword>
<sequence length="130" mass="13884">MMNLKMPDYIPGTCNIGTGEIRRRQIVALIGAVLSLVTLIGMITSSAPRSARFGIIAPLAIASIGWVQSRKKFCLAYGFMGTFNFGKLGQISRVSDSASKLADRKTALKILGQSLFLALAITLVVVALPL</sequence>
<keyword evidence="1" id="KW-1133">Transmembrane helix</keyword>
<keyword evidence="1" id="KW-0812">Transmembrane</keyword>
<gene>
    <name evidence="2" type="ORF">UFOPK3984_00010</name>
</gene>
<dbReference type="EMBL" id="CAFBOP010000001">
    <property type="protein sequence ID" value="CAB4974668.1"/>
    <property type="molecule type" value="Genomic_DNA"/>
</dbReference>
<accession>A0A6J7M3H6</accession>
<feature type="transmembrane region" description="Helical" evidence="1">
    <location>
        <begin position="110"/>
        <end position="128"/>
    </location>
</feature>
<reference evidence="2" key="1">
    <citation type="submission" date="2020-05" db="EMBL/GenBank/DDBJ databases">
        <authorList>
            <person name="Chiriac C."/>
            <person name="Salcher M."/>
            <person name="Ghai R."/>
            <person name="Kavagutti S V."/>
        </authorList>
    </citation>
    <scope>NUCLEOTIDE SEQUENCE</scope>
</reference>
<feature type="transmembrane region" description="Helical" evidence="1">
    <location>
        <begin position="50"/>
        <end position="67"/>
    </location>
</feature>
<evidence type="ECO:0000313" key="2">
    <source>
        <dbReference type="EMBL" id="CAB4974668.1"/>
    </source>
</evidence>
<proteinExistence type="predicted"/>